<dbReference type="AlphaFoldDB" id="A0A0G4NJ69"/>
<feature type="non-terminal residue" evidence="1">
    <location>
        <position position="109"/>
    </location>
</feature>
<reference evidence="2" key="1">
    <citation type="submission" date="2015-05" db="EMBL/GenBank/DDBJ databases">
        <authorList>
            <person name="Fogelqvist Johan"/>
        </authorList>
    </citation>
    <scope>NUCLEOTIDE SEQUENCE [LARGE SCALE GENOMIC DNA]</scope>
</reference>
<sequence>VEWDAGPKHAPVVPTAMTPCHALPMEIHKGSPSSSANASLETLTHLCEQSSWKWIDGMMLGGCLLYGLDRFEDASDWFSRIIELNANNVEAMSNKAATLFCLNRQEEAE</sequence>
<gene>
    <name evidence="1" type="ORF">BN1723_020058</name>
</gene>
<dbReference type="EMBL" id="CVQI01035782">
    <property type="protein sequence ID" value="CRK46532.1"/>
    <property type="molecule type" value="Genomic_DNA"/>
</dbReference>
<proteinExistence type="predicted"/>
<name>A0A0G4NJ69_VERLO</name>
<dbReference type="GO" id="GO:0016757">
    <property type="term" value="F:glycosyltransferase activity"/>
    <property type="evidence" value="ECO:0007669"/>
    <property type="project" value="TreeGrafter"/>
</dbReference>
<protein>
    <submittedName>
        <fullName evidence="1">Uncharacterized protein</fullName>
    </submittedName>
</protein>
<dbReference type="PANTHER" id="PTHR44998:SF1">
    <property type="entry name" value="UDP-N-ACETYLGLUCOSAMINE--PEPTIDE N-ACETYLGLUCOSAMINYLTRANSFERASE 110 KDA SUBUNIT"/>
    <property type="match status" value="1"/>
</dbReference>
<evidence type="ECO:0000313" key="2">
    <source>
        <dbReference type="Proteomes" id="UP000045706"/>
    </source>
</evidence>
<feature type="non-terminal residue" evidence="1">
    <location>
        <position position="1"/>
    </location>
</feature>
<dbReference type="Proteomes" id="UP000045706">
    <property type="component" value="Unassembled WGS sequence"/>
</dbReference>
<organism evidence="1 2">
    <name type="scientific">Verticillium longisporum</name>
    <name type="common">Verticillium dahliae var. longisporum</name>
    <dbReference type="NCBI Taxonomy" id="100787"/>
    <lineage>
        <taxon>Eukaryota</taxon>
        <taxon>Fungi</taxon>
        <taxon>Dikarya</taxon>
        <taxon>Ascomycota</taxon>
        <taxon>Pezizomycotina</taxon>
        <taxon>Sordariomycetes</taxon>
        <taxon>Hypocreomycetidae</taxon>
        <taxon>Glomerellales</taxon>
        <taxon>Plectosphaerellaceae</taxon>
        <taxon>Verticillium</taxon>
    </lineage>
</organism>
<dbReference type="PANTHER" id="PTHR44998">
    <property type="match status" value="1"/>
</dbReference>
<dbReference type="Gene3D" id="1.25.40.10">
    <property type="entry name" value="Tetratricopeptide repeat domain"/>
    <property type="match status" value="1"/>
</dbReference>
<dbReference type="GO" id="GO:0006493">
    <property type="term" value="P:protein O-linked glycosylation"/>
    <property type="evidence" value="ECO:0007669"/>
    <property type="project" value="TreeGrafter"/>
</dbReference>
<accession>A0A0G4NJ69</accession>
<evidence type="ECO:0000313" key="1">
    <source>
        <dbReference type="EMBL" id="CRK46532.1"/>
    </source>
</evidence>
<dbReference type="SUPFAM" id="SSF48452">
    <property type="entry name" value="TPR-like"/>
    <property type="match status" value="1"/>
</dbReference>
<dbReference type="InterPro" id="IPR011990">
    <property type="entry name" value="TPR-like_helical_dom_sf"/>
</dbReference>